<dbReference type="PANTHER" id="PTHR47550:SF1">
    <property type="entry name" value="DUAL SPECIFICITY PROTEIN PHOSPHATASE PPS1"/>
    <property type="match status" value="1"/>
</dbReference>
<organism evidence="6 7">
    <name type="scientific">Kluyveromyces marxianus</name>
    <name type="common">Yeast</name>
    <name type="synonym">Candida kefyr</name>
    <dbReference type="NCBI Taxonomy" id="4911"/>
    <lineage>
        <taxon>Eukaryota</taxon>
        <taxon>Fungi</taxon>
        <taxon>Dikarya</taxon>
        <taxon>Ascomycota</taxon>
        <taxon>Saccharomycotina</taxon>
        <taxon>Saccharomycetes</taxon>
        <taxon>Saccharomycetales</taxon>
        <taxon>Saccharomycetaceae</taxon>
        <taxon>Kluyveromyces</taxon>
    </lineage>
</organism>
<feature type="region of interest" description="Disordered" evidence="3">
    <location>
        <begin position="315"/>
        <end position="334"/>
    </location>
</feature>
<keyword evidence="2" id="KW-0904">Protein phosphatase</keyword>
<dbReference type="InterPro" id="IPR029021">
    <property type="entry name" value="Prot-tyrosine_phosphatase-like"/>
</dbReference>
<sequence length="775" mass="89027">MMPEATFKRQNDGVSPAPLKRARDTITSEEVWQLLSNEWRSPLPDTSVMFPWLHGDMQEVLPESYMDETKSHDFDRFNVSIVRSNIKESKYIENSGLLKSSLEIFDILLPYTKEHSIDSVIRDVLKPFTSVTESEIAQLIDDCVLFETLPLLKTDPFHSVYNSQSNSVKNNYQKWKQPNTFRRFDLQPALHFHLSKLCVVYCISNSCSCERLVNILRWSRKLAKLPECQFKILRGEIQDKLWGTPPILLSSLQNKKGLCSEFDLATFKNWDRDMYYTERLEVSKMSSASKVENIWCGNSTDAEIWKMGRFSNEVSDENGDPNNNCNNSDDNINNNVDENIKGLTSSQDNATSNKIRPAYYEPSNSIVKETDLRDSVLFSIPPKSNDWRLFINCFESAQLPPLDKVVELIRIPENSPIWLTFPSSGSIGLGNLNLESIQTILNICHLLHSYPQNSLLFSPDGYTETSFLLVAYLIFKLDKSLDDVIFALHTDYKRPFFLFMVDIQVLAHLETLLRQYSPLRNKDRDPNIPLTIDSDTFSKIFFIKPPTNSPFLKCKGPLPSRILPHLYLGSLKHAQCPEMLKKLGIKNIVSVGESVSWCRPRAHTFNEEVKVPLAQDMERRRSNSLQAVPTTTNSTPNNQSTSAINITEHDGFRVCHIDNLGDNGMDPMLHQLDMVLNFIDDCYKRDEKVFVHCMVGVSRSATVCIAECMKRLDCGLLKAYLYVRVRRLNIIIQPSLMFVYELLKWQELLNPSDPDIIWDWNMACRCIAQLNSNYI</sequence>
<dbReference type="SMART" id="SM00195">
    <property type="entry name" value="DSPc"/>
    <property type="match status" value="1"/>
</dbReference>
<reference evidence="6 7" key="1">
    <citation type="submission" date="2016-03" db="EMBL/GenBank/DDBJ databases">
        <title>How can Kluyveromyces marxianus grow so fast - potential evolutionary course in Saccharomyces Complex revealed by comparative genomics.</title>
        <authorList>
            <person name="Mo W."/>
            <person name="Lu W."/>
            <person name="Yang X."/>
            <person name="Qi J."/>
            <person name="Lv H."/>
        </authorList>
    </citation>
    <scope>NUCLEOTIDE SEQUENCE [LARGE SCALE GENOMIC DNA]</scope>
    <source>
        <strain evidence="6 7">FIM1</strain>
    </source>
</reference>
<dbReference type="PROSITE" id="PS50056">
    <property type="entry name" value="TYR_PHOSPHATASE_2"/>
    <property type="match status" value="1"/>
</dbReference>
<feature type="compositionally biased region" description="Basic and acidic residues" evidence="3">
    <location>
        <begin position="1"/>
        <end position="11"/>
    </location>
</feature>
<evidence type="ECO:0000313" key="7">
    <source>
        <dbReference type="Proteomes" id="UP000422736"/>
    </source>
</evidence>
<keyword evidence="7" id="KW-1185">Reference proteome</keyword>
<protein>
    <submittedName>
        <fullName evidence="6">Dual specificity protein phosphatase PPS1</fullName>
    </submittedName>
</protein>
<dbReference type="InterPro" id="IPR020422">
    <property type="entry name" value="TYR_PHOSPHATASE_DUAL_dom"/>
</dbReference>
<dbReference type="PROSITE" id="PS00383">
    <property type="entry name" value="TYR_PHOSPHATASE_1"/>
    <property type="match status" value="1"/>
</dbReference>
<accession>A0ABX6EVS6</accession>
<gene>
    <name evidence="6" type="primary">PPS1</name>
    <name evidence="6" type="ORF">FIM1_3173</name>
</gene>
<dbReference type="SUPFAM" id="SSF52799">
    <property type="entry name" value="(Phosphotyrosine protein) phosphatases II"/>
    <property type="match status" value="1"/>
</dbReference>
<name>A0ABX6EVS6_KLUMA</name>
<feature type="region of interest" description="Disordered" evidence="3">
    <location>
        <begin position="1"/>
        <end position="22"/>
    </location>
</feature>
<dbReference type="InterPro" id="IPR000340">
    <property type="entry name" value="Dual-sp_phosphatase_cat-dom"/>
</dbReference>
<evidence type="ECO:0000259" key="4">
    <source>
        <dbReference type="PROSITE" id="PS50054"/>
    </source>
</evidence>
<dbReference type="InterPro" id="IPR053239">
    <property type="entry name" value="Dual_spec_PTase"/>
</dbReference>
<dbReference type="InterPro" id="IPR016130">
    <property type="entry name" value="Tyr_Pase_AS"/>
</dbReference>
<evidence type="ECO:0000313" key="6">
    <source>
        <dbReference type="EMBL" id="QGN16460.1"/>
    </source>
</evidence>
<proteinExistence type="predicted"/>
<feature type="domain" description="Tyrosine specific protein phosphatases" evidence="5">
    <location>
        <begin position="669"/>
        <end position="738"/>
    </location>
</feature>
<feature type="domain" description="Tyrosine-protein phosphatase" evidence="4">
    <location>
        <begin position="558"/>
        <end position="751"/>
    </location>
</feature>
<dbReference type="InterPro" id="IPR000387">
    <property type="entry name" value="Tyr_Pase_dom"/>
</dbReference>
<dbReference type="PANTHER" id="PTHR47550">
    <property type="entry name" value="DUAL SPECIFICITY PROTEIN PHOSPHATASE PPS1"/>
    <property type="match status" value="1"/>
</dbReference>
<keyword evidence="1" id="KW-0378">Hydrolase</keyword>
<evidence type="ECO:0000259" key="5">
    <source>
        <dbReference type="PROSITE" id="PS50056"/>
    </source>
</evidence>
<feature type="compositionally biased region" description="Low complexity" evidence="3">
    <location>
        <begin position="320"/>
        <end position="334"/>
    </location>
</feature>
<evidence type="ECO:0000256" key="2">
    <source>
        <dbReference type="ARBA" id="ARBA00022912"/>
    </source>
</evidence>
<evidence type="ECO:0000256" key="1">
    <source>
        <dbReference type="ARBA" id="ARBA00022801"/>
    </source>
</evidence>
<dbReference type="EMBL" id="CP015058">
    <property type="protein sequence ID" value="QGN16460.1"/>
    <property type="molecule type" value="Genomic_DNA"/>
</dbReference>
<reference evidence="6 7" key="2">
    <citation type="submission" date="2019-11" db="EMBL/GenBank/DDBJ databases">
        <authorList>
            <person name="Lu H."/>
        </authorList>
    </citation>
    <scope>NUCLEOTIDE SEQUENCE [LARGE SCALE GENOMIC DNA]</scope>
    <source>
        <strain evidence="6 7">FIM1</strain>
    </source>
</reference>
<dbReference type="PROSITE" id="PS50054">
    <property type="entry name" value="TYR_PHOSPHATASE_DUAL"/>
    <property type="match status" value="1"/>
</dbReference>
<dbReference type="Proteomes" id="UP000422736">
    <property type="component" value="Chromosome 5"/>
</dbReference>
<dbReference type="Gene3D" id="3.90.190.10">
    <property type="entry name" value="Protein tyrosine phosphatase superfamily"/>
    <property type="match status" value="1"/>
</dbReference>
<evidence type="ECO:0000256" key="3">
    <source>
        <dbReference type="SAM" id="MobiDB-lite"/>
    </source>
</evidence>
<dbReference type="Pfam" id="PF00782">
    <property type="entry name" value="DSPc"/>
    <property type="match status" value="1"/>
</dbReference>